<feature type="domain" description="Apple" evidence="3">
    <location>
        <begin position="830"/>
        <end position="915"/>
    </location>
</feature>
<sequence>MIQPRTQVWLTSQIANDSVFWIGLSDRGALRFKWVDGTAAEYFNWAPGEPNEKDELHEDCVEMYSNGLWNDEQCLGMANPICERALGATGPPPTTLNYEPPCPEGWYKYDEQCILVVTNRDVFNSARDYCRYLNSDLVVVKTQGLNDFIANLISGFDDDGFWLGLTDKKEMYEFVWVDGTALGPNDYDNWMPNEPNESDGLHEDCVEMLANTGKWNDEQCVAPQKYICARPTVFTSTSPRPPTPARSTHPPALSTECGDGWMKYEDTCVLVVGTRLTFDLAQEYCQERHANLIKLESQDMNVSLHADIWLSIGLSGRNWLVDQTSVYSEVYWIGLYDRIDDNTFIWIDGTTPSFTNWAPNEPNNNDGIGEDCVEMRVGGDWNDEQCRAANAFVCSKGYEEIPLCDIKAGWEAFGDKCYLWVSDTKNIADATSYCTMMEGYVISINSADEQTFATSMQLRYANIQYWIGLSDQDNRGTFTWQDGTDTQSYSHWNTDENEPDSNVYPACGMIQGMVQGPNPDLWSVDECSVKKRFICEKPQGTCADGWTLHGGECYQFNVLRRTWTDASYYCSSQGGWLGTIFDGAENTFIAANMGRLQDENIESMWIGYSDYINDGEWAWVHETSSTYDNWPQQPNNTYDQADCAYLDTADTTGAWNQMLCTLLAGFFCKIKAGSTVTPVTAPEKVGSCELGWGLYDEWCYYSPAVEKTFTEAEAECAALFSGSHLASIHSIGEQSFITVPPSGRCGSGWVYDSGSNNCFKYSTSELTWPMANDQCHYEGGYLTSITNQAESEFHRREPNDAYTGEDYVEIICANGKWNSLHGDVSIGYSCKRNSFITDQFKVFPNSRLDTVSISVSNVWPEECAASCYNAGENCRSFNYYRKTRECSLLSVDQYSGSADLVPENEDPYDYYERGPTIQVPTTIGPSYGCGTGETGYRSYCYTLVTSESTFDGMQSICELRSANLVSIADASEMNFVISLMQTGNTATTTIGSAWLGLSDKANEATYAWNDGSEVTYTSWAAGQPQNNGSDEDCVTHNINAAPTVTCLSVQTDPVSTITGGPMTPS</sequence>
<dbReference type="SMART" id="SM00034">
    <property type="entry name" value="CLECT"/>
    <property type="match status" value="7"/>
</dbReference>
<evidence type="ECO:0008006" key="6">
    <source>
        <dbReference type="Google" id="ProtNLM"/>
    </source>
</evidence>
<dbReference type="AlphaFoldDB" id="A0A7M7MYP5"/>
<dbReference type="PROSITE" id="PS50041">
    <property type="entry name" value="C_TYPE_LECTIN_2"/>
    <property type="match status" value="7"/>
</dbReference>
<dbReference type="GeneID" id="105440223"/>
<evidence type="ECO:0000313" key="4">
    <source>
        <dbReference type="EnsemblMetazoa" id="XP_030828520"/>
    </source>
</evidence>
<keyword evidence="1" id="KW-1015">Disulfide bond</keyword>
<evidence type="ECO:0000259" key="3">
    <source>
        <dbReference type="PROSITE" id="PS50948"/>
    </source>
</evidence>
<dbReference type="InterPro" id="IPR018378">
    <property type="entry name" value="C-type_lectin_CS"/>
</dbReference>
<evidence type="ECO:0000259" key="2">
    <source>
        <dbReference type="PROSITE" id="PS50041"/>
    </source>
</evidence>
<feature type="domain" description="C-type lectin" evidence="2">
    <location>
        <begin position="936"/>
        <end position="1046"/>
    </location>
</feature>
<feature type="domain" description="C-type lectin" evidence="2">
    <location>
        <begin position="20"/>
        <end position="83"/>
    </location>
</feature>
<dbReference type="PROSITE" id="PS00615">
    <property type="entry name" value="C_TYPE_LECTIN_1"/>
    <property type="match status" value="2"/>
</dbReference>
<dbReference type="FunFam" id="3.10.100.10:FF:000219">
    <property type="match status" value="1"/>
</dbReference>
<dbReference type="FunFam" id="3.10.100.10:FF:000280">
    <property type="match status" value="1"/>
</dbReference>
<dbReference type="Pfam" id="PF00024">
    <property type="entry name" value="PAN_1"/>
    <property type="match status" value="1"/>
</dbReference>
<feature type="domain" description="C-type lectin" evidence="2">
    <location>
        <begin position="264"/>
        <end position="395"/>
    </location>
</feature>
<dbReference type="Gene3D" id="3.50.4.10">
    <property type="entry name" value="Hepatocyte Growth Factor"/>
    <property type="match status" value="1"/>
</dbReference>
<feature type="domain" description="C-type lectin" evidence="2">
    <location>
        <begin position="413"/>
        <end position="536"/>
    </location>
</feature>
<accession>A0A7M7MYP5</accession>
<feature type="domain" description="C-type lectin" evidence="2">
    <location>
        <begin position="549"/>
        <end position="669"/>
    </location>
</feature>
<evidence type="ECO:0000256" key="1">
    <source>
        <dbReference type="ARBA" id="ARBA00023157"/>
    </source>
</evidence>
<dbReference type="Gene3D" id="3.10.100.10">
    <property type="entry name" value="Mannose-Binding Protein A, subunit A"/>
    <property type="match status" value="8"/>
</dbReference>
<reference evidence="5" key="1">
    <citation type="submission" date="2015-02" db="EMBL/GenBank/DDBJ databases">
        <title>Genome sequencing for Strongylocentrotus purpuratus.</title>
        <authorList>
            <person name="Murali S."/>
            <person name="Liu Y."/>
            <person name="Vee V."/>
            <person name="English A."/>
            <person name="Wang M."/>
            <person name="Skinner E."/>
            <person name="Han Y."/>
            <person name="Muzny D.M."/>
            <person name="Worley K.C."/>
            <person name="Gibbs R.A."/>
        </authorList>
    </citation>
    <scope>NUCLEOTIDE SEQUENCE</scope>
</reference>
<dbReference type="OMA" id="MTYYMGF"/>
<dbReference type="InterPro" id="IPR016187">
    <property type="entry name" value="CTDL_fold"/>
</dbReference>
<keyword evidence="5" id="KW-1185">Reference proteome</keyword>
<dbReference type="SMART" id="SM00473">
    <property type="entry name" value="PAN_AP"/>
    <property type="match status" value="1"/>
</dbReference>
<organism evidence="4 5">
    <name type="scientific">Strongylocentrotus purpuratus</name>
    <name type="common">Purple sea urchin</name>
    <dbReference type="NCBI Taxonomy" id="7668"/>
    <lineage>
        <taxon>Eukaryota</taxon>
        <taxon>Metazoa</taxon>
        <taxon>Echinodermata</taxon>
        <taxon>Eleutherozoa</taxon>
        <taxon>Echinozoa</taxon>
        <taxon>Echinoidea</taxon>
        <taxon>Euechinoidea</taxon>
        <taxon>Echinacea</taxon>
        <taxon>Camarodonta</taxon>
        <taxon>Echinidea</taxon>
        <taxon>Strongylocentrotidae</taxon>
        <taxon>Strongylocentrotus</taxon>
    </lineage>
</organism>
<dbReference type="InterPro" id="IPR016186">
    <property type="entry name" value="C-type_lectin-like/link_sf"/>
</dbReference>
<dbReference type="SUPFAM" id="SSF57414">
    <property type="entry name" value="Hairpin loop containing domain-like"/>
    <property type="match status" value="1"/>
</dbReference>
<dbReference type="Pfam" id="PF00059">
    <property type="entry name" value="Lectin_C"/>
    <property type="match status" value="6"/>
</dbReference>
<dbReference type="Proteomes" id="UP000007110">
    <property type="component" value="Unassembled WGS sequence"/>
</dbReference>
<reference evidence="4" key="2">
    <citation type="submission" date="2021-01" db="UniProtKB">
        <authorList>
            <consortium name="EnsemblMetazoa"/>
        </authorList>
    </citation>
    <scope>IDENTIFICATION</scope>
</reference>
<protein>
    <recommendedName>
        <fullName evidence="6">Macrophage mannose receptor 1-like</fullName>
    </recommendedName>
</protein>
<evidence type="ECO:0000313" key="5">
    <source>
        <dbReference type="Proteomes" id="UP000007110"/>
    </source>
</evidence>
<dbReference type="PANTHER" id="PTHR22803">
    <property type="entry name" value="MANNOSE, PHOSPHOLIPASE, LECTIN RECEPTOR RELATED"/>
    <property type="match status" value="1"/>
</dbReference>
<dbReference type="RefSeq" id="XP_030828520.1">
    <property type="nucleotide sequence ID" value="XM_030972660.1"/>
</dbReference>
<dbReference type="OrthoDB" id="441660at2759"/>
<name>A0A7M7MYP5_STRPU</name>
<dbReference type="SUPFAM" id="SSF56436">
    <property type="entry name" value="C-type lectin-like"/>
    <property type="match status" value="8"/>
</dbReference>
<dbReference type="InParanoid" id="A0A7M7MYP5"/>
<dbReference type="CDD" id="cd01099">
    <property type="entry name" value="PAN_AP_HGF"/>
    <property type="match status" value="1"/>
</dbReference>
<feature type="domain" description="C-type lectin" evidence="2">
    <location>
        <begin position="109"/>
        <end position="229"/>
    </location>
</feature>
<dbReference type="CDD" id="cd00037">
    <property type="entry name" value="CLECT"/>
    <property type="match status" value="2"/>
</dbReference>
<dbReference type="InterPro" id="IPR001304">
    <property type="entry name" value="C-type_lectin-like"/>
</dbReference>
<dbReference type="InterPro" id="IPR003609">
    <property type="entry name" value="Pan_app"/>
</dbReference>
<proteinExistence type="predicted"/>
<dbReference type="EnsemblMetazoa" id="XM_030972660">
    <property type="protein sequence ID" value="XP_030828520"/>
    <property type="gene ID" value="LOC105440223"/>
</dbReference>
<feature type="domain" description="C-type lectin" evidence="2">
    <location>
        <begin position="695"/>
        <end position="831"/>
    </location>
</feature>
<dbReference type="KEGG" id="spu:105440223"/>
<dbReference type="PROSITE" id="PS50948">
    <property type="entry name" value="PAN"/>
    <property type="match status" value="1"/>
</dbReference>
<dbReference type="InterPro" id="IPR050111">
    <property type="entry name" value="C-type_lectin/snaclec_domain"/>
</dbReference>